<evidence type="ECO:0000256" key="1">
    <source>
        <dbReference type="SAM" id="MobiDB-lite"/>
    </source>
</evidence>
<dbReference type="InterPro" id="IPR057746">
    <property type="entry name" value="CpnT-like_N"/>
</dbReference>
<evidence type="ECO:0000313" key="4">
    <source>
        <dbReference type="Proteomes" id="UP000184388"/>
    </source>
</evidence>
<dbReference type="Pfam" id="PF25547">
    <property type="entry name" value="WXG100_2"/>
    <property type="match status" value="1"/>
</dbReference>
<evidence type="ECO:0000259" key="2">
    <source>
        <dbReference type="Pfam" id="PF25547"/>
    </source>
</evidence>
<dbReference type="Pfam" id="PF14440">
    <property type="entry name" value="XOO_2897-deam"/>
    <property type="match status" value="1"/>
</dbReference>
<dbReference type="InterPro" id="IPR032722">
    <property type="entry name" value="Deaminase_XOO_2897"/>
</dbReference>
<sequence length="560" mass="58508">MGVVLPGWADEILDIIGVSWPNVDEDDYRAMADSLRGFADDIEHGANQAHQVIESLVGTAGGSLGVAALNAHWGKVNGKHLKGLAECGRMAGTAMDVVAGLVEGAKIAAIAQLAILAAEVIAAQAAAPFTFGLSEVGALAGTQATRIAVKKIIKEVCEQVVEQVVSVALSPIEEALGAMVGDLVVQVGANALGVQKGIDVGHAAQAGKEAGKSAAGAMQLLSAGGEGGGGGGGGGGFTFDPDAHDSVVTGLQSAGGTFRSGAGGKLGRAKSHHGRTRGKDAIANAAAPMIDKALEGLETGVKRTADHLDDKMVNGVKKMKLNHRENDEGIATDLKNIGKNSHGNAPVYNVSDKGKVTRLTTEGHKDLTAEDRKRLTPIGLLSDDHVPRREAGKYPLPPADERKRKPSQQVAFGSTDLSQATQLARHANTGAGNKPGDYGRASKGKFSSRNYAAARYGERGADDEFVLVGRSKWPGMHSERQVGIPFLDSGKSKGMSELYTEREPCTTGPGTRDCSAWMSHHLPSDVKVSHTVEYGDTAESKKKGNDEMEKYLNGINRRKK</sequence>
<dbReference type="RefSeq" id="WP_167390695.1">
    <property type="nucleotide sequence ID" value="NZ_FRBK01000001.1"/>
</dbReference>
<reference evidence="4" key="1">
    <citation type="submission" date="2016-11" db="EMBL/GenBank/DDBJ databases">
        <authorList>
            <person name="Jaros S."/>
            <person name="Januszkiewicz K."/>
            <person name="Wedrychowicz H."/>
        </authorList>
    </citation>
    <scope>NUCLEOTIDE SEQUENCE [LARGE SCALE GENOMIC DNA]</scope>
    <source>
        <strain evidence="4">CGMCC 4.3555</strain>
    </source>
</reference>
<organism evidence="3 4">
    <name type="scientific">Streptomyces yunnanensis</name>
    <dbReference type="NCBI Taxonomy" id="156453"/>
    <lineage>
        <taxon>Bacteria</taxon>
        <taxon>Bacillati</taxon>
        <taxon>Actinomycetota</taxon>
        <taxon>Actinomycetes</taxon>
        <taxon>Kitasatosporales</taxon>
        <taxon>Streptomycetaceae</taxon>
        <taxon>Streptomyces</taxon>
    </lineage>
</organism>
<feature type="region of interest" description="Disordered" evidence="1">
    <location>
        <begin position="360"/>
        <end position="412"/>
    </location>
</feature>
<protein>
    <submittedName>
        <fullName evidence="3">Xanthomonas XOO_2897-like deaminase</fullName>
    </submittedName>
</protein>
<dbReference type="EMBL" id="FRBK01000001">
    <property type="protein sequence ID" value="SHK72507.1"/>
    <property type="molecule type" value="Genomic_DNA"/>
</dbReference>
<name>A0A9X8MIC9_9ACTN</name>
<accession>A0A9X8MIC9</accession>
<feature type="compositionally biased region" description="Basic residues" evidence="1">
    <location>
        <begin position="267"/>
        <end position="276"/>
    </location>
</feature>
<comment type="caution">
    <text evidence="3">The sequence shown here is derived from an EMBL/GenBank/DDBJ whole genome shotgun (WGS) entry which is preliminary data.</text>
</comment>
<feature type="compositionally biased region" description="Basic and acidic residues" evidence="1">
    <location>
        <begin position="538"/>
        <end position="550"/>
    </location>
</feature>
<dbReference type="Proteomes" id="UP000184388">
    <property type="component" value="Unassembled WGS sequence"/>
</dbReference>
<evidence type="ECO:0000313" key="3">
    <source>
        <dbReference type="EMBL" id="SHK72507.1"/>
    </source>
</evidence>
<gene>
    <name evidence="3" type="ORF">SAMN05216268_101106</name>
</gene>
<feature type="domain" description="Outer membrane channel protein CpnT-like N-terminal" evidence="2">
    <location>
        <begin position="17"/>
        <end position="147"/>
    </location>
</feature>
<feature type="compositionally biased region" description="Basic and acidic residues" evidence="1">
    <location>
        <begin position="382"/>
        <end position="392"/>
    </location>
</feature>
<dbReference type="AlphaFoldDB" id="A0A9X8MIC9"/>
<feature type="compositionally biased region" description="Basic and acidic residues" evidence="1">
    <location>
        <begin position="361"/>
        <end position="374"/>
    </location>
</feature>
<proteinExistence type="predicted"/>
<feature type="region of interest" description="Disordered" evidence="1">
    <location>
        <begin position="533"/>
        <end position="560"/>
    </location>
</feature>
<feature type="region of interest" description="Disordered" evidence="1">
    <location>
        <begin position="252"/>
        <end position="278"/>
    </location>
</feature>